<reference evidence="2 3" key="1">
    <citation type="journal article" date="2020" name="ISME J.">
        <title>Uncovering the hidden diversity of litter-decomposition mechanisms in mushroom-forming fungi.</title>
        <authorList>
            <person name="Floudas D."/>
            <person name="Bentzer J."/>
            <person name="Ahren D."/>
            <person name="Johansson T."/>
            <person name="Persson P."/>
            <person name="Tunlid A."/>
        </authorList>
    </citation>
    <scope>NUCLEOTIDE SEQUENCE [LARGE SCALE GENOMIC DNA]</scope>
    <source>
        <strain evidence="2 3">CBS 175.51</strain>
    </source>
</reference>
<feature type="compositionally biased region" description="Low complexity" evidence="1">
    <location>
        <begin position="232"/>
        <end position="249"/>
    </location>
</feature>
<feature type="compositionally biased region" description="Polar residues" evidence="1">
    <location>
        <begin position="258"/>
        <end position="270"/>
    </location>
</feature>
<organism evidence="2 3">
    <name type="scientific">Ephemerocybe angulata</name>
    <dbReference type="NCBI Taxonomy" id="980116"/>
    <lineage>
        <taxon>Eukaryota</taxon>
        <taxon>Fungi</taxon>
        <taxon>Dikarya</taxon>
        <taxon>Basidiomycota</taxon>
        <taxon>Agaricomycotina</taxon>
        <taxon>Agaricomycetes</taxon>
        <taxon>Agaricomycetidae</taxon>
        <taxon>Agaricales</taxon>
        <taxon>Agaricineae</taxon>
        <taxon>Psathyrellaceae</taxon>
        <taxon>Ephemerocybe</taxon>
    </lineage>
</organism>
<protein>
    <submittedName>
        <fullName evidence="2">Uncharacterized protein</fullName>
    </submittedName>
</protein>
<evidence type="ECO:0000313" key="2">
    <source>
        <dbReference type="EMBL" id="KAF5339997.1"/>
    </source>
</evidence>
<feature type="region of interest" description="Disordered" evidence="1">
    <location>
        <begin position="358"/>
        <end position="385"/>
    </location>
</feature>
<dbReference type="AlphaFoldDB" id="A0A8H5CG98"/>
<evidence type="ECO:0000256" key="1">
    <source>
        <dbReference type="SAM" id="MobiDB-lite"/>
    </source>
</evidence>
<keyword evidence="3" id="KW-1185">Reference proteome</keyword>
<feature type="compositionally biased region" description="Polar residues" evidence="1">
    <location>
        <begin position="114"/>
        <end position="124"/>
    </location>
</feature>
<proteinExistence type="predicted"/>
<dbReference type="OrthoDB" id="10496218at2759"/>
<comment type="caution">
    <text evidence="2">The sequence shown here is derived from an EMBL/GenBank/DDBJ whole genome shotgun (WGS) entry which is preliminary data.</text>
</comment>
<evidence type="ECO:0000313" key="3">
    <source>
        <dbReference type="Proteomes" id="UP000541558"/>
    </source>
</evidence>
<accession>A0A8H5CG98</accession>
<name>A0A8H5CG98_9AGAR</name>
<feature type="compositionally biased region" description="Low complexity" evidence="1">
    <location>
        <begin position="125"/>
        <end position="136"/>
    </location>
</feature>
<feature type="region of interest" description="Disordered" evidence="1">
    <location>
        <begin position="230"/>
        <end position="273"/>
    </location>
</feature>
<sequence length="488" mass="54711">MAFIDAVKTTCLWDTIEWWVGVFPARFLPILDPIHGFTPVEAPINLAISPHRSSGRRQMQGDGGDALGQSCLLANQHVHSPSSSSSFHFVFIFPEFCRLGGSDLKLGKRMDSYSQELNPNANPLSSRNSHNTTRTSPPSPRHDQALRSRRSLRPRLRRDLCEGRRMLRLEEGRVHVRRRCRFLELGPERSRNRRNRSGTRSGRCCCTPGELDGCSPTCAPLGLSEEESVGMLPARPASSPPSRSSSPSTALPPPIPSVESSSDPSGQSAHPQCYFRPPTTGWFAFSAPPSIAVHLSPQTLDPGSHNVRWTNDLAFKEPRNSRRRSLSWGGGGRLGCLSRARLRCRRERNINDCDHRHQHECEREREPDDSVHHPPNVKTWKTTPTLLSASPNQPLLPHTSIPDAIHREPTLSIALPMMVTPPAPLETQIAHSLRRLYNHRLRSRPLSQARHWARGEEERSWLYASLLPSTSTSLQGRLLLWCRLSTEG</sequence>
<dbReference type="EMBL" id="JAACJK010000005">
    <property type="protein sequence ID" value="KAF5339997.1"/>
    <property type="molecule type" value="Genomic_DNA"/>
</dbReference>
<gene>
    <name evidence="2" type="ORF">D9611_012372</name>
</gene>
<feature type="region of interest" description="Disordered" evidence="1">
    <location>
        <begin position="114"/>
        <end position="152"/>
    </location>
</feature>
<dbReference type="Proteomes" id="UP000541558">
    <property type="component" value="Unassembled WGS sequence"/>
</dbReference>
<feature type="compositionally biased region" description="Basic and acidic residues" evidence="1">
    <location>
        <begin position="358"/>
        <end position="372"/>
    </location>
</feature>